<dbReference type="EMBL" id="JAVXUP010000793">
    <property type="protein sequence ID" value="KAK3020866.1"/>
    <property type="molecule type" value="Genomic_DNA"/>
</dbReference>
<dbReference type="Gene3D" id="3.30.750.24">
    <property type="entry name" value="STAS domain"/>
    <property type="match status" value="1"/>
</dbReference>
<evidence type="ECO:0000256" key="1">
    <source>
        <dbReference type="SAM" id="Phobius"/>
    </source>
</evidence>
<accession>A0AA89B3R4</accession>
<name>A0AA89B3R4_9ASTE</name>
<feature type="transmembrane region" description="Helical" evidence="1">
    <location>
        <begin position="37"/>
        <end position="59"/>
    </location>
</feature>
<dbReference type="InterPro" id="IPR002645">
    <property type="entry name" value="STAS_dom"/>
</dbReference>
<keyword evidence="1" id="KW-0812">Transmembrane</keyword>
<keyword evidence="4" id="KW-1185">Reference proteome</keyword>
<sequence length="85" mass="9442">MTSPRIQTNKTVTDIDTSGVHALEELCRSLQKRDVQWLFIILLGFSTGSVTFISTAPFFRGAVGRIKDLVPASFLLMFVSLHEKG</sequence>
<keyword evidence="1" id="KW-1133">Transmembrane helix</keyword>
<evidence type="ECO:0000259" key="2">
    <source>
        <dbReference type="Pfam" id="PF01740"/>
    </source>
</evidence>
<keyword evidence="1" id="KW-0472">Membrane</keyword>
<gene>
    <name evidence="3" type="ORF">RJ639_045548</name>
</gene>
<evidence type="ECO:0000313" key="3">
    <source>
        <dbReference type="EMBL" id="KAK3020866.1"/>
    </source>
</evidence>
<evidence type="ECO:0000313" key="4">
    <source>
        <dbReference type="Proteomes" id="UP001188597"/>
    </source>
</evidence>
<proteinExistence type="predicted"/>
<dbReference type="AlphaFoldDB" id="A0AA89B3R4"/>
<dbReference type="Proteomes" id="UP001188597">
    <property type="component" value="Unassembled WGS sequence"/>
</dbReference>
<dbReference type="InterPro" id="IPR036513">
    <property type="entry name" value="STAS_dom_sf"/>
</dbReference>
<protein>
    <recommendedName>
        <fullName evidence="2">STAS domain-containing protein</fullName>
    </recommendedName>
</protein>
<organism evidence="3 4">
    <name type="scientific">Escallonia herrerae</name>
    <dbReference type="NCBI Taxonomy" id="1293975"/>
    <lineage>
        <taxon>Eukaryota</taxon>
        <taxon>Viridiplantae</taxon>
        <taxon>Streptophyta</taxon>
        <taxon>Embryophyta</taxon>
        <taxon>Tracheophyta</taxon>
        <taxon>Spermatophyta</taxon>
        <taxon>Magnoliopsida</taxon>
        <taxon>eudicotyledons</taxon>
        <taxon>Gunneridae</taxon>
        <taxon>Pentapetalae</taxon>
        <taxon>asterids</taxon>
        <taxon>campanulids</taxon>
        <taxon>Escalloniales</taxon>
        <taxon>Escalloniaceae</taxon>
        <taxon>Escallonia</taxon>
    </lineage>
</organism>
<dbReference type="Pfam" id="PF01740">
    <property type="entry name" value="STAS"/>
    <property type="match status" value="1"/>
</dbReference>
<reference evidence="3" key="1">
    <citation type="submission" date="2022-12" db="EMBL/GenBank/DDBJ databases">
        <title>Draft genome assemblies for two species of Escallonia (Escalloniales).</title>
        <authorList>
            <person name="Chanderbali A."/>
            <person name="Dervinis C."/>
            <person name="Anghel I."/>
            <person name="Soltis D."/>
            <person name="Soltis P."/>
            <person name="Zapata F."/>
        </authorList>
    </citation>
    <scope>NUCLEOTIDE SEQUENCE</scope>
    <source>
        <strain evidence="3">UCBG64.0493</strain>
        <tissue evidence="3">Leaf</tissue>
    </source>
</reference>
<feature type="domain" description="STAS" evidence="2">
    <location>
        <begin position="11"/>
        <end position="39"/>
    </location>
</feature>
<comment type="caution">
    <text evidence="3">The sequence shown here is derived from an EMBL/GenBank/DDBJ whole genome shotgun (WGS) entry which is preliminary data.</text>
</comment>